<feature type="region of interest" description="Disordered" evidence="1">
    <location>
        <begin position="139"/>
        <end position="161"/>
    </location>
</feature>
<dbReference type="InterPro" id="IPR018851">
    <property type="entry name" value="Borealin_N"/>
</dbReference>
<name>A0AAV7YMY0_9EUKA</name>
<reference evidence="3" key="1">
    <citation type="submission" date="2022-08" db="EMBL/GenBank/DDBJ databases">
        <title>Novel sulphate-reducing endosymbionts in the free-living metamonad Anaeramoeba.</title>
        <authorList>
            <person name="Jerlstrom-Hultqvist J."/>
            <person name="Cepicka I."/>
            <person name="Gallot-Lavallee L."/>
            <person name="Salas-Leiva D."/>
            <person name="Curtis B.A."/>
            <person name="Zahonova K."/>
            <person name="Pipaliya S."/>
            <person name="Dacks J."/>
            <person name="Roger A.J."/>
        </authorList>
    </citation>
    <scope>NUCLEOTIDE SEQUENCE</scope>
    <source>
        <strain evidence="3">Busselton2</strain>
    </source>
</reference>
<protein>
    <submittedName>
        <fullName evidence="3">Australin isoform a-related</fullName>
    </submittedName>
</protein>
<sequence>MNKTNYLLNEFDLEVKARVRILKVQKENLIQNIENTLSIELMKLPQAVKKLTVGEFLDEHQGNVHSALLCKRFSKTQTQNNNQQNQFPSSIFQQSQKTNPFFTKQSTPNQYRSNNFSQNNSFTPLGFALNRTQNNFKINHNSSTKNNFNTRKNKTNENNKPSCDLSKNFQNTLYKTNSDPKYQKKFNTKTFTPLSLHNRNLKY</sequence>
<accession>A0AAV7YMY0</accession>
<dbReference type="Gene3D" id="6.10.250.1900">
    <property type="match status" value="1"/>
</dbReference>
<evidence type="ECO:0000313" key="4">
    <source>
        <dbReference type="Proteomes" id="UP001146793"/>
    </source>
</evidence>
<feature type="domain" description="Borealin N-terminal" evidence="2">
    <location>
        <begin position="6"/>
        <end position="58"/>
    </location>
</feature>
<dbReference type="Proteomes" id="UP001146793">
    <property type="component" value="Unassembled WGS sequence"/>
</dbReference>
<dbReference type="EMBL" id="JANTQA010000048">
    <property type="protein sequence ID" value="KAJ3431157.1"/>
    <property type="molecule type" value="Genomic_DNA"/>
</dbReference>
<comment type="caution">
    <text evidence="3">The sequence shown here is derived from an EMBL/GenBank/DDBJ whole genome shotgun (WGS) entry which is preliminary data.</text>
</comment>
<feature type="compositionally biased region" description="Low complexity" evidence="1">
    <location>
        <begin position="141"/>
        <end position="160"/>
    </location>
</feature>
<organism evidence="3 4">
    <name type="scientific">Anaeramoeba flamelloides</name>
    <dbReference type="NCBI Taxonomy" id="1746091"/>
    <lineage>
        <taxon>Eukaryota</taxon>
        <taxon>Metamonada</taxon>
        <taxon>Anaeramoebidae</taxon>
        <taxon>Anaeramoeba</taxon>
    </lineage>
</organism>
<evidence type="ECO:0000256" key="1">
    <source>
        <dbReference type="SAM" id="MobiDB-lite"/>
    </source>
</evidence>
<proteinExistence type="predicted"/>
<gene>
    <name evidence="3" type="ORF">M0812_02833</name>
</gene>
<dbReference type="AlphaFoldDB" id="A0AAV7YMY0"/>
<evidence type="ECO:0000313" key="3">
    <source>
        <dbReference type="EMBL" id="KAJ3431157.1"/>
    </source>
</evidence>
<evidence type="ECO:0000259" key="2">
    <source>
        <dbReference type="Pfam" id="PF10444"/>
    </source>
</evidence>
<dbReference type="Pfam" id="PF10444">
    <property type="entry name" value="Nbl1_Borealin_N"/>
    <property type="match status" value="1"/>
</dbReference>